<evidence type="ECO:0000256" key="5">
    <source>
        <dbReference type="ARBA" id="ARBA00022989"/>
    </source>
</evidence>
<feature type="transmembrane region" description="Helical" evidence="8">
    <location>
        <begin position="515"/>
        <end position="536"/>
    </location>
</feature>
<feature type="domain" description="CSC1/OSCA1-like 7TM region" evidence="9">
    <location>
        <begin position="419"/>
        <end position="688"/>
    </location>
</feature>
<evidence type="ECO:0000313" key="13">
    <source>
        <dbReference type="EMBL" id="UJO17766.1"/>
    </source>
</evidence>
<comment type="similarity">
    <text evidence="2">Belongs to the CSC1 (TC 1.A.17) family.</text>
</comment>
<keyword evidence="4 8" id="KW-0812">Transmembrane</keyword>
<feature type="transmembrane region" description="Helical" evidence="8">
    <location>
        <begin position="166"/>
        <end position="184"/>
    </location>
</feature>
<keyword evidence="6 8" id="KW-0472">Membrane</keyword>
<feature type="compositionally biased region" description="Basic and acidic residues" evidence="7">
    <location>
        <begin position="743"/>
        <end position="752"/>
    </location>
</feature>
<dbReference type="Pfam" id="PF12621">
    <property type="entry name" value="PHM7_ext"/>
    <property type="match status" value="1"/>
</dbReference>
<keyword evidence="14" id="KW-1185">Reference proteome</keyword>
<evidence type="ECO:0000313" key="14">
    <source>
        <dbReference type="Proteomes" id="UP000756132"/>
    </source>
</evidence>
<feature type="transmembrane region" description="Helical" evidence="8">
    <location>
        <begin position="675"/>
        <end position="693"/>
    </location>
</feature>
<reference evidence="13" key="1">
    <citation type="submission" date="2021-12" db="EMBL/GenBank/DDBJ databases">
        <authorList>
            <person name="Zaccaron A."/>
            <person name="Stergiopoulos I."/>
        </authorList>
    </citation>
    <scope>NUCLEOTIDE SEQUENCE</scope>
    <source>
        <strain evidence="13">Race5_Kim</strain>
    </source>
</reference>
<feature type="transmembrane region" description="Helical" evidence="8">
    <location>
        <begin position="422"/>
        <end position="447"/>
    </location>
</feature>
<evidence type="ECO:0000259" key="9">
    <source>
        <dbReference type="Pfam" id="PF02714"/>
    </source>
</evidence>
<dbReference type="Pfam" id="PF02714">
    <property type="entry name" value="RSN1_7TM"/>
    <property type="match status" value="1"/>
</dbReference>
<keyword evidence="5 8" id="KW-1133">Transmembrane helix</keyword>
<evidence type="ECO:0000256" key="6">
    <source>
        <dbReference type="ARBA" id="ARBA00023136"/>
    </source>
</evidence>
<evidence type="ECO:0000256" key="2">
    <source>
        <dbReference type="ARBA" id="ARBA00007779"/>
    </source>
</evidence>
<evidence type="ECO:0000259" key="11">
    <source>
        <dbReference type="Pfam" id="PF13967"/>
    </source>
</evidence>
<feature type="transmembrane region" description="Helical" evidence="8">
    <location>
        <begin position="118"/>
        <end position="137"/>
    </location>
</feature>
<dbReference type="InterPro" id="IPR045122">
    <property type="entry name" value="Csc1-like"/>
</dbReference>
<evidence type="ECO:0000256" key="8">
    <source>
        <dbReference type="SAM" id="Phobius"/>
    </source>
</evidence>
<evidence type="ECO:0000256" key="4">
    <source>
        <dbReference type="ARBA" id="ARBA00022692"/>
    </source>
</evidence>
<gene>
    <name evidence="13" type="ORF">CLAFUR5_06337</name>
</gene>
<dbReference type="InterPro" id="IPR003864">
    <property type="entry name" value="CSC1/OSCA1-like_7TM"/>
</dbReference>
<dbReference type="PANTHER" id="PTHR13018">
    <property type="entry name" value="PROBABLE MEMBRANE PROTEIN DUF221-RELATED"/>
    <property type="match status" value="1"/>
</dbReference>
<protein>
    <recommendedName>
        <fullName evidence="15">DUF221-domain-containing protein</fullName>
    </recommendedName>
</protein>
<evidence type="ECO:0000259" key="12">
    <source>
        <dbReference type="Pfam" id="PF14703"/>
    </source>
</evidence>
<accession>A0A9Q8LHK0</accession>
<evidence type="ECO:0000256" key="7">
    <source>
        <dbReference type="SAM" id="MobiDB-lite"/>
    </source>
</evidence>
<dbReference type="RefSeq" id="XP_047762132.1">
    <property type="nucleotide sequence ID" value="XM_047905485.1"/>
</dbReference>
<feature type="domain" description="10TM putative phosphate transporter extracellular tail" evidence="10">
    <location>
        <begin position="823"/>
        <end position="897"/>
    </location>
</feature>
<evidence type="ECO:0000259" key="10">
    <source>
        <dbReference type="Pfam" id="PF12621"/>
    </source>
</evidence>
<dbReference type="PANTHER" id="PTHR13018:SF26">
    <property type="entry name" value="DOMAIN PROTEIN, PUTATIVE (AFU_ORTHOLOGUE AFUA_5G10920)-RELATED"/>
    <property type="match status" value="1"/>
</dbReference>
<feature type="transmembrane region" description="Helical" evidence="8">
    <location>
        <begin position="699"/>
        <end position="719"/>
    </location>
</feature>
<feature type="transmembrane region" description="Helical" evidence="8">
    <location>
        <begin position="621"/>
        <end position="647"/>
    </location>
</feature>
<keyword evidence="3" id="KW-0813">Transport</keyword>
<feature type="transmembrane region" description="Helical" evidence="8">
    <location>
        <begin position="556"/>
        <end position="585"/>
    </location>
</feature>
<dbReference type="EMBL" id="CP090167">
    <property type="protein sequence ID" value="UJO17766.1"/>
    <property type="molecule type" value="Genomic_DNA"/>
</dbReference>
<dbReference type="InterPro" id="IPR022257">
    <property type="entry name" value="PHM7_ext"/>
</dbReference>
<feature type="transmembrane region" description="Helical" evidence="8">
    <location>
        <begin position="467"/>
        <end position="495"/>
    </location>
</feature>
<feature type="domain" description="CSC1/OSCA1-like cytosolic" evidence="12">
    <location>
        <begin position="211"/>
        <end position="405"/>
    </location>
</feature>
<dbReference type="Proteomes" id="UP000756132">
    <property type="component" value="Chromosome 5"/>
</dbReference>
<evidence type="ECO:0008006" key="15">
    <source>
        <dbReference type="Google" id="ProtNLM"/>
    </source>
</evidence>
<dbReference type="GO" id="GO:0005886">
    <property type="term" value="C:plasma membrane"/>
    <property type="evidence" value="ECO:0007669"/>
    <property type="project" value="TreeGrafter"/>
</dbReference>
<dbReference type="KEGG" id="ffu:CLAFUR5_06337"/>
<dbReference type="Pfam" id="PF14703">
    <property type="entry name" value="PHM7_cyt"/>
    <property type="match status" value="1"/>
</dbReference>
<name>A0A9Q8LHK0_PASFU</name>
<sequence>MIIFDSMDNAGNMAAHLVARQSNQGSNQNAQGSSVSGMVSTLIPVLLISIVIFLVFLIFRRKFDRVYQPRSYLGSLRNWQRSPKQTTGTLGWRKEFSELKDEFVLGHSTIDNYLWLRFFKMLTMMCLVGCFITWPILFPVNATGSNNDATGLDILSFSHINPGPRYFAQAIVAWLFLGWVMFMITRESKFFVRLSQRYYLSPYQRSRISTRTLLFTNVPEAARNEEHLRSQYAGVKAVWLVNVPLDLAEKVDDRDTAANKLETGEIKMIKNHYKRQLKLEKKNKTSERVNPEAGARVEVHKKDIPTHRLPKLKFLPIGKKVETIDWSRGELRRLVPEITTEQRGLVNNNKSEAQAACFIEFDTVQSAHAAWMQASNMGRKEKAKSMAKMTPKENGPEPQDVIWKNIIKPLWKTKLFSTLGTAFVWFLCIFWTIPVAVIGAISNITYLTNKVPFLSFILDIPPVVRGVVTGLLPVILLAVLMALVPIILTVIAKLFEPTQGAVQMKVQGWYFPFQVIQVFLITTFSSGAAAVVTQIINDPTTAPTLLAENLPKASNFYISYFILFGLQSAALQLLNVVPLLFVLVLGKILDTTPRKMYNRYVNLAGLGWGSLYPKFTNLGVIALSYSCISPLILGFATVGFFLLYLAFRYSALFTLGTTVSTRGQSYARAMKQLTVGIYLSEICLIGLFAIGIAESRVSIGPMIMMIIFLVLTILWQIWLGRSLKKMENESVEDNIAPSAITGDIRDSSDAEKAPGSVDETRPAGLGNNQDHLAKDGYDQAQSETADAGHEQLRQTPTGKVGLMARIKGYFNHEAGASNAIQFVSPHLSTPVRAYTQKEHDEAYLHPAIISECPVIWIARDKYGISRQEIAASKEDGYIMTDEGAEFNEKGKIEWKQDDLKQAPIREDEPAY</sequence>
<dbReference type="InterPro" id="IPR027815">
    <property type="entry name" value="CSC1/OSCA1-like_cyt"/>
</dbReference>
<feature type="region of interest" description="Disordered" evidence="7">
    <location>
        <begin position="737"/>
        <end position="796"/>
    </location>
</feature>
<dbReference type="Pfam" id="PF13967">
    <property type="entry name" value="RSN1_TM"/>
    <property type="match status" value="1"/>
</dbReference>
<dbReference type="AlphaFoldDB" id="A0A9Q8LHK0"/>
<organism evidence="13 14">
    <name type="scientific">Passalora fulva</name>
    <name type="common">Tomato leaf mold</name>
    <name type="synonym">Cladosporium fulvum</name>
    <dbReference type="NCBI Taxonomy" id="5499"/>
    <lineage>
        <taxon>Eukaryota</taxon>
        <taxon>Fungi</taxon>
        <taxon>Dikarya</taxon>
        <taxon>Ascomycota</taxon>
        <taxon>Pezizomycotina</taxon>
        <taxon>Dothideomycetes</taxon>
        <taxon>Dothideomycetidae</taxon>
        <taxon>Mycosphaerellales</taxon>
        <taxon>Mycosphaerellaceae</taxon>
        <taxon>Fulvia</taxon>
    </lineage>
</organism>
<dbReference type="GO" id="GO:0005227">
    <property type="term" value="F:calcium-activated cation channel activity"/>
    <property type="evidence" value="ECO:0007669"/>
    <property type="project" value="InterPro"/>
</dbReference>
<evidence type="ECO:0000256" key="3">
    <source>
        <dbReference type="ARBA" id="ARBA00022448"/>
    </source>
</evidence>
<dbReference type="InterPro" id="IPR032880">
    <property type="entry name" value="CSC1/OSCA1-like_N"/>
</dbReference>
<reference evidence="13" key="2">
    <citation type="journal article" date="2022" name="Microb. Genom.">
        <title>A chromosome-scale genome assembly of the tomato pathogen Cladosporium fulvum reveals a compartmentalized genome architecture and the presence of a dispensable chromosome.</title>
        <authorList>
            <person name="Zaccaron A.Z."/>
            <person name="Chen L.H."/>
            <person name="Samaras A."/>
            <person name="Stergiopoulos I."/>
        </authorList>
    </citation>
    <scope>NUCLEOTIDE SEQUENCE</scope>
    <source>
        <strain evidence="13">Race5_Kim</strain>
    </source>
</reference>
<dbReference type="GeneID" id="71986215"/>
<proteinExistence type="inferred from homology"/>
<comment type="subcellular location">
    <subcellularLocation>
        <location evidence="1">Membrane</location>
        <topology evidence="1">Multi-pass membrane protein</topology>
    </subcellularLocation>
</comment>
<feature type="transmembrane region" description="Helical" evidence="8">
    <location>
        <begin position="597"/>
        <end position="615"/>
    </location>
</feature>
<feature type="transmembrane region" description="Helical" evidence="8">
    <location>
        <begin position="38"/>
        <end position="59"/>
    </location>
</feature>
<evidence type="ECO:0000256" key="1">
    <source>
        <dbReference type="ARBA" id="ARBA00004141"/>
    </source>
</evidence>
<feature type="domain" description="CSC1/OSCA1-like N-terminal transmembrane" evidence="11">
    <location>
        <begin position="38"/>
        <end position="187"/>
    </location>
</feature>
<dbReference type="OrthoDB" id="1076608at2759"/>